<organism evidence="3 4">
    <name type="scientific">Streptomyces sparsogenes DSM 40356</name>
    <dbReference type="NCBI Taxonomy" id="1331668"/>
    <lineage>
        <taxon>Bacteria</taxon>
        <taxon>Bacillati</taxon>
        <taxon>Actinomycetota</taxon>
        <taxon>Actinomycetes</taxon>
        <taxon>Kitasatosporales</taxon>
        <taxon>Streptomycetaceae</taxon>
        <taxon>Streptomyces</taxon>
    </lineage>
</organism>
<evidence type="ECO:0000313" key="3">
    <source>
        <dbReference type="EMBL" id="OMI35785.1"/>
    </source>
</evidence>
<feature type="domain" description="Zinc finger CGNR" evidence="2">
    <location>
        <begin position="163"/>
        <end position="206"/>
    </location>
</feature>
<keyword evidence="4" id="KW-1185">Reference proteome</keyword>
<dbReference type="PANTHER" id="PTHR35525">
    <property type="entry name" value="BLL6575 PROTEIN"/>
    <property type="match status" value="1"/>
</dbReference>
<evidence type="ECO:0000259" key="2">
    <source>
        <dbReference type="Pfam" id="PF11706"/>
    </source>
</evidence>
<feature type="compositionally biased region" description="Basic residues" evidence="1">
    <location>
        <begin position="199"/>
        <end position="208"/>
    </location>
</feature>
<dbReference type="Gene3D" id="1.10.3300.10">
    <property type="entry name" value="Jann2411-like domain"/>
    <property type="match status" value="1"/>
</dbReference>
<evidence type="ECO:0000313" key="4">
    <source>
        <dbReference type="Proteomes" id="UP000186168"/>
    </source>
</evidence>
<dbReference type="InterPro" id="IPR021005">
    <property type="entry name" value="Znf_CGNR"/>
</dbReference>
<dbReference type="Pfam" id="PF11706">
    <property type="entry name" value="zf-CGNR"/>
    <property type="match status" value="1"/>
</dbReference>
<dbReference type="InterPro" id="IPR010852">
    <property type="entry name" value="ABATE"/>
</dbReference>
<proteinExistence type="predicted"/>
<reference evidence="3 4" key="1">
    <citation type="submission" date="2013-05" db="EMBL/GenBank/DDBJ databases">
        <title>Genome sequence of Streptomyces sparsogenes DSM 40356.</title>
        <authorList>
            <person name="Coyne S."/>
            <person name="Seebeck F.P."/>
        </authorList>
    </citation>
    <scope>NUCLEOTIDE SEQUENCE [LARGE SCALE GENOMIC DNA]</scope>
    <source>
        <strain evidence="3 4">DSM 40356</strain>
    </source>
</reference>
<accession>A0A1R1SBT7</accession>
<feature type="region of interest" description="Disordered" evidence="1">
    <location>
        <begin position="199"/>
        <end position="220"/>
    </location>
</feature>
<gene>
    <name evidence="3" type="ORF">SPAR_29521</name>
</gene>
<dbReference type="Pfam" id="PF07336">
    <property type="entry name" value="ABATE"/>
    <property type="match status" value="1"/>
</dbReference>
<dbReference type="AlphaFoldDB" id="A0A1R1SBT7"/>
<dbReference type="SUPFAM" id="SSF160904">
    <property type="entry name" value="Jann2411-like"/>
    <property type="match status" value="1"/>
</dbReference>
<evidence type="ECO:0000256" key="1">
    <source>
        <dbReference type="SAM" id="MobiDB-lite"/>
    </source>
</evidence>
<dbReference type="EMBL" id="ASQP01000387">
    <property type="protein sequence ID" value="OMI35785.1"/>
    <property type="molecule type" value="Genomic_DNA"/>
</dbReference>
<name>A0A1R1SBT7_9ACTN</name>
<dbReference type="STRING" id="67365.GCA_001704635_02424"/>
<dbReference type="PANTHER" id="PTHR35525:SF3">
    <property type="entry name" value="BLL6575 PROTEIN"/>
    <property type="match status" value="1"/>
</dbReference>
<dbReference type="GeneID" id="96747233"/>
<dbReference type="InterPro" id="IPR023286">
    <property type="entry name" value="ABATE_dom_sf"/>
</dbReference>
<comment type="caution">
    <text evidence="3">The sequence shown here is derived from an EMBL/GenBank/DDBJ whole genome shotgun (WGS) entry which is preliminary data.</text>
</comment>
<dbReference type="RefSeq" id="WP_079151322.1">
    <property type="nucleotide sequence ID" value="NZ_ASQP01000387.1"/>
</dbReference>
<protein>
    <recommendedName>
        <fullName evidence="2">Zinc finger CGNR domain-containing protein</fullName>
    </recommendedName>
</protein>
<sequence length="220" mass="24086">MTGTIQAHAFRPRDLVGGHIVIDLVNTVTARDAEPIDWLDGYPRLLEWAALTGQFAPAALAVLRRLAETDPGGAASALEHIRELREALHNLITALLDQDAAVAEGAVGQVENHWKQAVASARLIVRGTTPQPQVGVETSGLEYLRHELALQAFDLLRSLPLDRTRVCPGLRCGWVFIDSSRGGRRRWCDMATCGNAAKGRTHYQRKRQTASPQGHQRPPG</sequence>
<dbReference type="Proteomes" id="UP000186168">
    <property type="component" value="Unassembled WGS sequence"/>
</dbReference>